<keyword evidence="2" id="KW-1185">Reference proteome</keyword>
<dbReference type="RefSeq" id="WP_002955450.1">
    <property type="nucleotide sequence ID" value="NC_020555.1"/>
</dbReference>
<dbReference type="Proteomes" id="UP000005755">
    <property type="component" value="Unassembled WGS sequence"/>
</dbReference>
<organism evidence="1 2">
    <name type="scientific">Helicobacter cinaedi CCUG 18818 = ATCC BAA-847</name>
    <dbReference type="NCBI Taxonomy" id="537971"/>
    <lineage>
        <taxon>Bacteria</taxon>
        <taxon>Pseudomonadati</taxon>
        <taxon>Campylobacterota</taxon>
        <taxon>Epsilonproteobacteria</taxon>
        <taxon>Campylobacterales</taxon>
        <taxon>Helicobacteraceae</taxon>
        <taxon>Helicobacter</taxon>
    </lineage>
</organism>
<evidence type="ECO:0000313" key="2">
    <source>
        <dbReference type="Proteomes" id="UP000005755"/>
    </source>
</evidence>
<evidence type="ECO:0000313" key="1">
    <source>
        <dbReference type="EMBL" id="EFR45627.1"/>
    </source>
</evidence>
<gene>
    <name evidence="1" type="ORF">HCCG_00173</name>
</gene>
<proteinExistence type="predicted"/>
<dbReference type="EMBL" id="DS990391">
    <property type="protein sequence ID" value="EFR45627.1"/>
    <property type="molecule type" value="Genomic_DNA"/>
</dbReference>
<protein>
    <submittedName>
        <fullName evidence="1">Uncharacterized protein</fullName>
    </submittedName>
</protein>
<sequence>MSKLCVKIPLKSFLRTQSVKLFEKSCNGGYGMGCIYLGDAYENGKV</sequence>
<accession>A0ABN0B823</accession>
<name>A0ABN0B823_9HELI</name>
<reference evidence="2" key="1">
    <citation type="journal article" date="2014" name="Genome Announc.">
        <title>Draft genome sequences of six enterohepatic helicobacter species isolated from humans and one from rhesus macaques.</title>
        <authorList>
            <person name="Shen Z."/>
            <person name="Sheh A."/>
            <person name="Young S.K."/>
            <person name="Abouelliel A."/>
            <person name="Ward D.V."/>
            <person name="Earl A.M."/>
            <person name="Fox J.G."/>
        </authorList>
    </citation>
    <scope>NUCLEOTIDE SEQUENCE [LARGE SCALE GENOMIC DNA]</scope>
    <source>
        <strain evidence="2">CCUG 18818</strain>
    </source>
</reference>